<gene>
    <name evidence="2" type="primary">jg25612</name>
    <name evidence="2" type="ORF">PAEG_LOCUS11949</name>
</gene>
<protein>
    <submittedName>
        <fullName evidence="2">Jg25612 protein</fullName>
    </submittedName>
</protein>
<feature type="compositionally biased region" description="Polar residues" evidence="1">
    <location>
        <begin position="89"/>
        <end position="100"/>
    </location>
</feature>
<dbReference type="AlphaFoldDB" id="A0A8S4RB44"/>
<evidence type="ECO:0000313" key="3">
    <source>
        <dbReference type="Proteomes" id="UP000838756"/>
    </source>
</evidence>
<dbReference type="OrthoDB" id="7205839at2759"/>
<accession>A0A8S4RB44</accession>
<sequence>MMGDGEAGYADYYNYDNSWSIIPPDYGAEPSCQYRQPQVEEDYRYGTYAVYVGMRRKSVYRFVGFGCVSYAYRPSGSESPEYHRARNPSAASSPMPSWNP</sequence>
<dbReference type="EMBL" id="CAKXAJ010025025">
    <property type="protein sequence ID" value="CAH2234051.1"/>
    <property type="molecule type" value="Genomic_DNA"/>
</dbReference>
<comment type="caution">
    <text evidence="2">The sequence shown here is derived from an EMBL/GenBank/DDBJ whole genome shotgun (WGS) entry which is preliminary data.</text>
</comment>
<feature type="region of interest" description="Disordered" evidence="1">
    <location>
        <begin position="73"/>
        <end position="100"/>
    </location>
</feature>
<keyword evidence="3" id="KW-1185">Reference proteome</keyword>
<evidence type="ECO:0000256" key="1">
    <source>
        <dbReference type="SAM" id="MobiDB-lite"/>
    </source>
</evidence>
<proteinExistence type="predicted"/>
<reference evidence="2" key="1">
    <citation type="submission" date="2022-03" db="EMBL/GenBank/DDBJ databases">
        <authorList>
            <person name="Lindestad O."/>
        </authorList>
    </citation>
    <scope>NUCLEOTIDE SEQUENCE</scope>
</reference>
<organism evidence="2 3">
    <name type="scientific">Pararge aegeria aegeria</name>
    <dbReference type="NCBI Taxonomy" id="348720"/>
    <lineage>
        <taxon>Eukaryota</taxon>
        <taxon>Metazoa</taxon>
        <taxon>Ecdysozoa</taxon>
        <taxon>Arthropoda</taxon>
        <taxon>Hexapoda</taxon>
        <taxon>Insecta</taxon>
        <taxon>Pterygota</taxon>
        <taxon>Neoptera</taxon>
        <taxon>Endopterygota</taxon>
        <taxon>Lepidoptera</taxon>
        <taxon>Glossata</taxon>
        <taxon>Ditrysia</taxon>
        <taxon>Papilionoidea</taxon>
        <taxon>Nymphalidae</taxon>
        <taxon>Satyrinae</taxon>
        <taxon>Satyrini</taxon>
        <taxon>Parargina</taxon>
        <taxon>Pararge</taxon>
    </lineage>
</organism>
<dbReference type="Proteomes" id="UP000838756">
    <property type="component" value="Unassembled WGS sequence"/>
</dbReference>
<evidence type="ECO:0000313" key="2">
    <source>
        <dbReference type="EMBL" id="CAH2234051.1"/>
    </source>
</evidence>
<name>A0A8S4RB44_9NEOP</name>